<evidence type="ECO:0000256" key="2">
    <source>
        <dbReference type="ARBA" id="ARBA00022448"/>
    </source>
</evidence>
<feature type="transmembrane region" description="Helical" evidence="8">
    <location>
        <begin position="171"/>
        <end position="203"/>
    </location>
</feature>
<evidence type="ECO:0000256" key="3">
    <source>
        <dbReference type="ARBA" id="ARBA00022475"/>
    </source>
</evidence>
<feature type="transmembrane region" description="Helical" evidence="8">
    <location>
        <begin position="384"/>
        <end position="407"/>
    </location>
</feature>
<feature type="transmembrane region" description="Helical" evidence="8">
    <location>
        <begin position="242"/>
        <end position="263"/>
    </location>
</feature>
<keyword evidence="6 8" id="KW-0472">Membrane</keyword>
<accession>A0ABY7TQ31</accession>
<evidence type="ECO:0000259" key="9">
    <source>
        <dbReference type="PROSITE" id="PS50850"/>
    </source>
</evidence>
<dbReference type="InterPro" id="IPR020846">
    <property type="entry name" value="MFS_dom"/>
</dbReference>
<feature type="domain" description="Major facilitator superfamily (MFS) profile" evidence="9">
    <location>
        <begin position="25"/>
        <end position="413"/>
    </location>
</feature>
<feature type="transmembrane region" description="Helical" evidence="8">
    <location>
        <begin position="61"/>
        <end position="81"/>
    </location>
</feature>
<evidence type="ECO:0000313" key="11">
    <source>
        <dbReference type="Proteomes" id="UP001220395"/>
    </source>
</evidence>
<dbReference type="Proteomes" id="UP001220395">
    <property type="component" value="Chromosome"/>
</dbReference>
<evidence type="ECO:0000256" key="6">
    <source>
        <dbReference type="ARBA" id="ARBA00023136"/>
    </source>
</evidence>
<protein>
    <submittedName>
        <fullName evidence="10">MFS transporter</fullName>
    </submittedName>
</protein>
<dbReference type="EMBL" id="CP117411">
    <property type="protein sequence ID" value="WCT75238.1"/>
    <property type="molecule type" value="Genomic_DNA"/>
</dbReference>
<feature type="transmembrane region" description="Helical" evidence="8">
    <location>
        <begin position="29"/>
        <end position="49"/>
    </location>
</feature>
<dbReference type="InterPro" id="IPR036259">
    <property type="entry name" value="MFS_trans_sf"/>
</dbReference>
<dbReference type="Gene3D" id="1.20.1250.20">
    <property type="entry name" value="MFS general substrate transporter like domains"/>
    <property type="match status" value="2"/>
</dbReference>
<dbReference type="RefSeq" id="WP_273690923.1">
    <property type="nucleotide sequence ID" value="NZ_CP117411.1"/>
</dbReference>
<dbReference type="CDD" id="cd06173">
    <property type="entry name" value="MFS_MefA_like"/>
    <property type="match status" value="1"/>
</dbReference>
<evidence type="ECO:0000256" key="1">
    <source>
        <dbReference type="ARBA" id="ARBA00004651"/>
    </source>
</evidence>
<comment type="subcellular location">
    <subcellularLocation>
        <location evidence="1">Cell membrane</location>
        <topology evidence="1">Multi-pass membrane protein</topology>
    </subcellularLocation>
</comment>
<dbReference type="PANTHER" id="PTHR23513:SF11">
    <property type="entry name" value="STAPHYLOFERRIN A TRANSPORTER"/>
    <property type="match status" value="1"/>
</dbReference>
<keyword evidence="5 8" id="KW-1133">Transmembrane helix</keyword>
<name>A0ABY7TQ31_9SPHN</name>
<feature type="transmembrane region" description="Helical" evidence="8">
    <location>
        <begin position="269"/>
        <end position="288"/>
    </location>
</feature>
<feature type="transmembrane region" description="Helical" evidence="8">
    <location>
        <begin position="325"/>
        <end position="346"/>
    </location>
</feature>
<keyword evidence="11" id="KW-1185">Reference proteome</keyword>
<dbReference type="Pfam" id="PF05977">
    <property type="entry name" value="MFS_3"/>
    <property type="match status" value="1"/>
</dbReference>
<evidence type="ECO:0000256" key="5">
    <source>
        <dbReference type="ARBA" id="ARBA00022989"/>
    </source>
</evidence>
<proteinExistence type="predicted"/>
<evidence type="ECO:0000313" key="10">
    <source>
        <dbReference type="EMBL" id="WCT75238.1"/>
    </source>
</evidence>
<sequence length="562" mass="59621">MPQADAKGKAKRAGGGMWTPLATPLFRRIWIGTLLSNLGMMIQTVGAAWDMTLMTPAADMVALVQTAMMLPIMLIAVPAGAIADMHDRRKVGLAALLLALVSAVVFSIVSFAGLMSPWMLLAYCFMVGTGWAVMSPALQSAVGEQVPAAVLPQGIALNSIAFNMARSLGPAIGGVIVATAGAIAAFFVNALMYLPLIAVLLLWRRVQKPSRLPPERLGWAIRSGVRYAIHTPAIRTMLSRSFLTGFAGGSVASLMPLIARDLIGGGAQVYGVLLGAFGVGAVLGGLMVGPLTRRFDSEAAVRWTTILFGIAVAIVAVSGNMAVSALALIVAGAMWIAPVTIFNIGVQLSAPRWVSGRTLAAFQASVCGGIAIGSWAWGHVAEEGGVRLALLCSAGALGLTALVGRLLPMPDLQHGDKETVVLDDPEIALAITGRSGPILVEVEYRVRADQARAFYDAMQALRRIRQRNGAVDWQVARDLADDQLWIERYNCPTWHDYLRQRSRMTAADVAVTDHAISFHIGDDVRRVRRLLDRPFGSVRWRDDTPDPGTPAVLPAAGGTGAA</sequence>
<feature type="transmembrane region" description="Helical" evidence="8">
    <location>
        <begin position="358"/>
        <end position="378"/>
    </location>
</feature>
<feature type="transmembrane region" description="Helical" evidence="8">
    <location>
        <begin position="300"/>
        <end position="319"/>
    </location>
</feature>
<dbReference type="SUPFAM" id="SSF103473">
    <property type="entry name" value="MFS general substrate transporter"/>
    <property type="match status" value="1"/>
</dbReference>
<dbReference type="PANTHER" id="PTHR23513">
    <property type="entry name" value="INTEGRAL MEMBRANE EFFLUX PROTEIN-RELATED"/>
    <property type="match status" value="1"/>
</dbReference>
<evidence type="ECO:0000256" key="4">
    <source>
        <dbReference type="ARBA" id="ARBA00022692"/>
    </source>
</evidence>
<dbReference type="InterPro" id="IPR010290">
    <property type="entry name" value="TM_effector"/>
</dbReference>
<feature type="region of interest" description="Disordered" evidence="7">
    <location>
        <begin position="540"/>
        <end position="562"/>
    </location>
</feature>
<organism evidence="10 11">
    <name type="scientific">Sphingomonas naphthae</name>
    <dbReference type="NCBI Taxonomy" id="1813468"/>
    <lineage>
        <taxon>Bacteria</taxon>
        <taxon>Pseudomonadati</taxon>
        <taxon>Pseudomonadota</taxon>
        <taxon>Alphaproteobacteria</taxon>
        <taxon>Sphingomonadales</taxon>
        <taxon>Sphingomonadaceae</taxon>
        <taxon>Sphingomonas</taxon>
    </lineage>
</organism>
<gene>
    <name evidence="10" type="ORF">PQ455_08480</name>
</gene>
<dbReference type="PROSITE" id="PS50850">
    <property type="entry name" value="MFS"/>
    <property type="match status" value="1"/>
</dbReference>
<keyword evidence="3" id="KW-1003">Cell membrane</keyword>
<keyword evidence="2" id="KW-0813">Transport</keyword>
<reference evidence="10 11" key="1">
    <citation type="submission" date="2023-02" db="EMBL/GenBank/DDBJ databases">
        <title>Genome sequence of Sphingomonas naphthae.</title>
        <authorList>
            <person name="Kim S."/>
            <person name="Heo J."/>
            <person name="Kwon S.-W."/>
        </authorList>
    </citation>
    <scope>NUCLEOTIDE SEQUENCE [LARGE SCALE GENOMIC DNA]</scope>
    <source>
        <strain evidence="10 11">KACC 18716</strain>
    </source>
</reference>
<evidence type="ECO:0000256" key="8">
    <source>
        <dbReference type="SAM" id="Phobius"/>
    </source>
</evidence>
<keyword evidence="4 8" id="KW-0812">Transmembrane</keyword>
<feature type="transmembrane region" description="Helical" evidence="8">
    <location>
        <begin position="93"/>
        <end position="112"/>
    </location>
</feature>
<evidence type="ECO:0000256" key="7">
    <source>
        <dbReference type="SAM" id="MobiDB-lite"/>
    </source>
</evidence>